<evidence type="ECO:0000256" key="1">
    <source>
        <dbReference type="SAM" id="Phobius"/>
    </source>
</evidence>
<sequence length="97" mass="9920">MSTSNTGATPEPKSAPQISAATQVSRPAVAILGVGQLALLTLVVVVASLRSLPAMATYGLGSIMLYLIPAIVFSGADRARGGGARDRMEGRHLRMGA</sequence>
<keyword evidence="1" id="KW-1133">Transmembrane helix</keyword>
<feature type="transmembrane region" description="Helical" evidence="1">
    <location>
        <begin position="28"/>
        <end position="49"/>
    </location>
</feature>
<dbReference type="EMBL" id="CP118606">
    <property type="protein sequence ID" value="WEF19680.1"/>
    <property type="molecule type" value="Genomic_DNA"/>
</dbReference>
<reference evidence="2" key="1">
    <citation type="submission" date="2023-02" db="EMBL/GenBank/DDBJ databases">
        <title>Genome sequence of Microbacterium liquefaciens B1075.</title>
        <authorList>
            <person name="Cao J."/>
            <person name="Li X."/>
        </authorList>
    </citation>
    <scope>NUCLEOTIDE SEQUENCE</scope>
    <source>
        <strain evidence="2">B1075</strain>
    </source>
</reference>
<organism evidence="2 3">
    <name type="scientific">Microbacterium maritypicum</name>
    <name type="common">Microbacterium liquefaciens</name>
    <dbReference type="NCBI Taxonomy" id="33918"/>
    <lineage>
        <taxon>Bacteria</taxon>
        <taxon>Bacillati</taxon>
        <taxon>Actinomycetota</taxon>
        <taxon>Actinomycetes</taxon>
        <taxon>Micrococcales</taxon>
        <taxon>Microbacteriaceae</taxon>
        <taxon>Microbacterium</taxon>
    </lineage>
</organism>
<protein>
    <submittedName>
        <fullName evidence="2">Uncharacterized protein</fullName>
    </submittedName>
</protein>
<evidence type="ECO:0000313" key="2">
    <source>
        <dbReference type="EMBL" id="WEF19680.1"/>
    </source>
</evidence>
<dbReference type="Proteomes" id="UP001214756">
    <property type="component" value="Chromosome"/>
</dbReference>
<gene>
    <name evidence="2" type="ORF">PWF71_10240</name>
</gene>
<dbReference type="RefSeq" id="WP_275092753.1">
    <property type="nucleotide sequence ID" value="NZ_CP118606.1"/>
</dbReference>
<dbReference type="AlphaFoldDB" id="A0AAJ5V9L3"/>
<name>A0AAJ5V9L3_MICMQ</name>
<accession>A0AAJ5V9L3</accession>
<keyword evidence="1" id="KW-0812">Transmembrane</keyword>
<proteinExistence type="predicted"/>
<evidence type="ECO:0000313" key="3">
    <source>
        <dbReference type="Proteomes" id="UP001214756"/>
    </source>
</evidence>
<feature type="transmembrane region" description="Helical" evidence="1">
    <location>
        <begin position="55"/>
        <end position="76"/>
    </location>
</feature>
<keyword evidence="1" id="KW-0472">Membrane</keyword>